<dbReference type="Gene3D" id="2.180.10.10">
    <property type="entry name" value="RHS repeat-associated core"/>
    <property type="match status" value="1"/>
</dbReference>
<protein>
    <submittedName>
        <fullName evidence="2">RHS repeat domain-containing protein</fullName>
    </submittedName>
</protein>
<evidence type="ECO:0000256" key="1">
    <source>
        <dbReference type="SAM" id="SignalP"/>
    </source>
</evidence>
<proteinExistence type="predicted"/>
<dbReference type="AlphaFoldDB" id="A0AAU7S5L6"/>
<feature type="chain" id="PRO_5043537682" evidence="1">
    <location>
        <begin position="29"/>
        <end position="91"/>
    </location>
</feature>
<feature type="signal peptide" evidence="1">
    <location>
        <begin position="1"/>
        <end position="28"/>
    </location>
</feature>
<dbReference type="RefSeq" id="WP_349963048.1">
    <property type="nucleotide sequence ID" value="NZ_CP157963.1"/>
</dbReference>
<keyword evidence="2" id="KW-0614">Plasmid</keyword>
<accession>A0AAU7S5L6</accession>
<organism evidence="2">
    <name type="scientific">Rhizobium sp. ZPR3</name>
    <dbReference type="NCBI Taxonomy" id="3158967"/>
    <lineage>
        <taxon>Bacteria</taxon>
        <taxon>Pseudomonadati</taxon>
        <taxon>Pseudomonadota</taxon>
        <taxon>Alphaproteobacteria</taxon>
        <taxon>Hyphomicrobiales</taxon>
        <taxon>Rhizobiaceae</taxon>
        <taxon>Rhizobium/Agrobacterium group</taxon>
        <taxon>Rhizobium</taxon>
    </lineage>
</organism>
<evidence type="ECO:0000313" key="2">
    <source>
        <dbReference type="EMBL" id="XBT97804.1"/>
    </source>
</evidence>
<reference evidence="2" key="1">
    <citation type="submission" date="2024-06" db="EMBL/GenBank/DDBJ databases">
        <authorList>
            <person name="Li T."/>
            <person name="Gao R."/>
        </authorList>
    </citation>
    <scope>NUCLEOTIDE SEQUENCE</scope>
    <source>
        <strain evidence="2">ZPR3</strain>
        <plasmid evidence="2">unnamed3</plasmid>
    </source>
</reference>
<gene>
    <name evidence="2" type="ORF">ABM479_33450</name>
</gene>
<sequence length="91" mass="9711">MINQIKPAQSWIKILVIGLLAIPDSTFAAVTSYTYDQLGRLTTALYNGNVCVAYSYDANGNRLSQTSTSGAPATSPTWGSGTLGCFTWTAR</sequence>
<geneLocation type="plasmid" evidence="2">
    <name>unnamed3</name>
</geneLocation>
<keyword evidence="1" id="KW-0732">Signal</keyword>
<name>A0AAU7S5L6_9HYPH</name>
<dbReference type="EMBL" id="CP157963">
    <property type="protein sequence ID" value="XBT97804.1"/>
    <property type="molecule type" value="Genomic_DNA"/>
</dbReference>